<feature type="chain" id="PRO_5029583834" evidence="2">
    <location>
        <begin position="19"/>
        <end position="89"/>
    </location>
</feature>
<keyword evidence="2" id="KW-0732">Signal</keyword>
<feature type="signal peptide" evidence="2">
    <location>
        <begin position="1"/>
        <end position="18"/>
    </location>
</feature>
<organism evidence="3 4">
    <name type="scientific">Dissostichus mawsoni</name>
    <name type="common">Antarctic cod</name>
    <dbReference type="NCBI Taxonomy" id="36200"/>
    <lineage>
        <taxon>Eukaryota</taxon>
        <taxon>Metazoa</taxon>
        <taxon>Chordata</taxon>
        <taxon>Craniata</taxon>
        <taxon>Vertebrata</taxon>
        <taxon>Euteleostomi</taxon>
        <taxon>Actinopterygii</taxon>
        <taxon>Neopterygii</taxon>
        <taxon>Teleostei</taxon>
        <taxon>Neoteleostei</taxon>
        <taxon>Acanthomorphata</taxon>
        <taxon>Eupercaria</taxon>
        <taxon>Perciformes</taxon>
        <taxon>Notothenioidei</taxon>
        <taxon>Nototheniidae</taxon>
        <taxon>Dissostichus</taxon>
    </lineage>
</organism>
<evidence type="ECO:0000256" key="2">
    <source>
        <dbReference type="SAM" id="SignalP"/>
    </source>
</evidence>
<evidence type="ECO:0000313" key="3">
    <source>
        <dbReference type="EMBL" id="KAF3858349.1"/>
    </source>
</evidence>
<gene>
    <name evidence="3" type="ORF">F7725_011550</name>
</gene>
<accession>A0A7J5ZBC7</accession>
<feature type="coiled-coil region" evidence="1">
    <location>
        <begin position="62"/>
        <end position="89"/>
    </location>
</feature>
<keyword evidence="4" id="KW-1185">Reference proteome</keyword>
<dbReference type="AlphaFoldDB" id="A0A7J5ZBC7"/>
<sequence length="89" mass="9918">METFMAVFILSLFYLSAAEVQQLDDPEGGSNASGTPNIEPARHCAGDIIRSQNNYCTFLGILRELEAKLKNTEKQLEDLRGEVRAKNTK</sequence>
<dbReference type="EMBL" id="JAAKFY010000004">
    <property type="protein sequence ID" value="KAF3858349.1"/>
    <property type="molecule type" value="Genomic_DNA"/>
</dbReference>
<comment type="caution">
    <text evidence="3">The sequence shown here is derived from an EMBL/GenBank/DDBJ whole genome shotgun (WGS) entry which is preliminary data.</text>
</comment>
<reference evidence="3 4" key="1">
    <citation type="submission" date="2020-03" db="EMBL/GenBank/DDBJ databases">
        <title>Dissostichus mawsoni Genome sequencing and assembly.</title>
        <authorList>
            <person name="Park H."/>
        </authorList>
    </citation>
    <scope>NUCLEOTIDE SEQUENCE [LARGE SCALE GENOMIC DNA]</scope>
    <source>
        <strain evidence="3">DM0001</strain>
        <tissue evidence="3">Muscle</tissue>
    </source>
</reference>
<name>A0A7J5ZBC7_DISMA</name>
<protein>
    <submittedName>
        <fullName evidence="3">Uncharacterized protein</fullName>
    </submittedName>
</protein>
<keyword evidence="1" id="KW-0175">Coiled coil</keyword>
<proteinExistence type="predicted"/>
<dbReference type="OrthoDB" id="6154955at2759"/>
<evidence type="ECO:0000313" key="4">
    <source>
        <dbReference type="Proteomes" id="UP000518266"/>
    </source>
</evidence>
<dbReference type="Proteomes" id="UP000518266">
    <property type="component" value="Unassembled WGS sequence"/>
</dbReference>
<evidence type="ECO:0000256" key="1">
    <source>
        <dbReference type="SAM" id="Coils"/>
    </source>
</evidence>